<proteinExistence type="predicted"/>
<evidence type="ECO:0000256" key="1">
    <source>
        <dbReference type="ARBA" id="ARBA00022723"/>
    </source>
</evidence>
<organism evidence="9 10">
    <name type="scientific">Oncorhynchus kisutch</name>
    <name type="common">Coho salmon</name>
    <name type="synonym">Salmo kisutch</name>
    <dbReference type="NCBI Taxonomy" id="8019"/>
    <lineage>
        <taxon>Eukaryota</taxon>
        <taxon>Metazoa</taxon>
        <taxon>Chordata</taxon>
        <taxon>Craniata</taxon>
        <taxon>Vertebrata</taxon>
        <taxon>Euteleostomi</taxon>
        <taxon>Actinopterygii</taxon>
        <taxon>Neopterygii</taxon>
        <taxon>Teleostei</taxon>
        <taxon>Protacanthopterygii</taxon>
        <taxon>Salmoniformes</taxon>
        <taxon>Salmonidae</taxon>
        <taxon>Salmoninae</taxon>
        <taxon>Oncorhynchus</taxon>
    </lineage>
</organism>
<feature type="domain" description="C2H2-type" evidence="8">
    <location>
        <begin position="1510"/>
        <end position="1537"/>
    </location>
</feature>
<evidence type="ECO:0000313" key="9">
    <source>
        <dbReference type="Ensembl" id="ENSOKIP00005094656.1"/>
    </source>
</evidence>
<dbReference type="GeneTree" id="ENSGT00940000162287"/>
<feature type="domain" description="C2H2-type" evidence="8">
    <location>
        <begin position="1314"/>
        <end position="1346"/>
    </location>
</feature>
<feature type="domain" description="C2H2-type" evidence="8">
    <location>
        <begin position="583"/>
        <end position="610"/>
    </location>
</feature>
<evidence type="ECO:0000256" key="5">
    <source>
        <dbReference type="ARBA" id="ARBA00023242"/>
    </source>
</evidence>
<feature type="compositionally biased region" description="Basic and acidic residues" evidence="7">
    <location>
        <begin position="656"/>
        <end position="674"/>
    </location>
</feature>
<dbReference type="GO" id="GO:0000981">
    <property type="term" value="F:DNA-binding transcription factor activity, RNA polymerase II-specific"/>
    <property type="evidence" value="ECO:0007669"/>
    <property type="project" value="TreeGrafter"/>
</dbReference>
<gene>
    <name evidence="9" type="primary">LOC109875155</name>
</gene>
<keyword evidence="4" id="KW-0862">Zinc</keyword>
<feature type="domain" description="C2H2-type" evidence="8">
    <location>
        <begin position="701"/>
        <end position="728"/>
    </location>
</feature>
<evidence type="ECO:0000256" key="4">
    <source>
        <dbReference type="ARBA" id="ARBA00022833"/>
    </source>
</evidence>
<sequence>MQTLREEKGPPLPLSSMRLFIPPLRLVCAALWQVVERRDIMDYGLLEEFATSVLEIVPELMTYRERVQLLMGLRARLVLELCRCDDELCRPDTVQPHLNRIRSCVSNQKGEVSDPKVEASEASFMKLIETLLEQPEERELFFQNVFPEEYGPKYDSTLQILVWEFLSRLEKLIPAPNLKQTASWLSLAPDLLEECVQSMAHPEPLQALLHHHKNGHHLDTNALRSTGGDYILSSLSFPSSVKEEIASCQAGPERQSYPTIKGYQTPFPSDEPEMSWDCRMADRKVWTVKPPARSASVEVEVKTIEDATEITVKRKTINKELIKETRRDKAVLCPQTRSGLKTSRLTASCLRRHPVLRLNRLDIRNMPLPKSLLTLILRRGRLQAETRRPGPKGIDRKKKRRRGRGITNEKIKSHTLDISDMPLPKSQLTLTLKRGVLLDDPTSSQVQKKRGGKKGEKIGPGITRLKMEKIGAHTLDISDVPLPKPSLKLVIRRGKLQAEATGSQGKKTRGRKKKWRRRCGVKNEGVKRERSPETEEDAEPSDNKLWTTVSKRTTVCDSGGVSESVPQDSLTPEPSHKRSQRVKACSFCRKTFTETLGLTRHMRSHIEQRSHQCTLCGQDFEFSEDLEEHQKSSCEEKKIGDDYCGGTVQQKKYLKKNPDLKRDKKPDLKGDKKTHLNRAKKNNRKRDKKSDLKGHTKDCSIMCHVCGKVTTRIVSLQRHLLLHFNNGAYKCPVCPKTFILNCDLRSHLRLKRCSDKVITTRLHLKSNPGDYKCPYCGDTFQLPRDLKGHTKDCSRKCHVCGKISSRKLEMRRHMLKHNNNGPVKCPVCPMTFVSRTDLKKHLKTKKLCREKCSDVKVKNNADLKLPRRLKRSYRKTFSDDVITTKIHLKSNPGDYKCPYCGDTFQLPRDLKGHTKDCSRKCNVCGKTTSTARGMRRHMLRHNNNGPYKCPVCPMTFIYHPDLKKHLKLKKRCRAKCSDVMMKEILSSGGGRCWKMLNETAVMTNSQQPSSSNTGGPSKRIEELSHDSQQSDNGSDMNLNSLEEDHSDKISQYQPIKDVDLSSLHEDFSDEISQYQPIKDVDQSNPGEYNCPYCWDTFQLPDDLKSHTKDCSRKCHVCGKISSKACDMRRHMLKHDNNGPIKCPVCPKTFIFHTDLKTHLKTKKLCREKCSDVMAKELLSSVDGRCRKNVNETGVMTSCDQPSSSNTGGPSKGGPVLGLKSFEEFFEELSNDSDISMNSDVNLNSLDEDYSQEISQYQPIKDVDLNSLDEDYSQEISQYQPIKDVDLNILYEDYSQEISQYQPIKDVDQSNPGEYSCPYCRKTFQLRHDLKEHKKDCSRKCHVCGKSTSTACGMRRHMLKHYKGHIKCPVCPATFAYHTDLKKHLKTKKLCREKCSGVMAKELLSSVDDRCKKNVNETEVMASCEQPSSSDTGGPSKSIEEFSHDLQQSDNSMSSDVNLNSLHEDNSQEISQCQAIKDIDQSNPGEYKCLYCGYIFQLPDDLKGHTKDCSKKCHVCGKISSKACDMRRHMLKHFNNGPIKCLVCPKTFIFHTDLKTHLKTKKLCREKCSDVMAKELLSSVDGRCRKNVNETGVMTRLQQPSSSNTGGPSKSGPVLGLKSFEEFFEELSNDSDISMSSDVNLNSLHENYSQEISQYQPMKDVDLSILHEDYSQEISQYHPMKDTDPNSLHEDFSQEISHYQPMKDVDLNSLHEVYSDDISQYQPIKDIDPQGDRRSVNDSGVNEMPNDKEPNSTNGPGPLQDSI</sequence>
<evidence type="ECO:0000256" key="6">
    <source>
        <dbReference type="PROSITE-ProRule" id="PRU00042"/>
    </source>
</evidence>
<feature type="region of interest" description="Disordered" evidence="7">
    <location>
        <begin position="1421"/>
        <end position="1454"/>
    </location>
</feature>
<dbReference type="CDD" id="cd11657">
    <property type="entry name" value="TIN2_N"/>
    <property type="match status" value="1"/>
</dbReference>
<dbReference type="Gene3D" id="3.30.160.60">
    <property type="entry name" value="Classic Zinc Finger"/>
    <property type="match status" value="8"/>
</dbReference>
<evidence type="ECO:0000256" key="2">
    <source>
        <dbReference type="ARBA" id="ARBA00022737"/>
    </source>
</evidence>
<reference evidence="9" key="2">
    <citation type="submission" date="2025-09" db="UniProtKB">
        <authorList>
            <consortium name="Ensembl"/>
        </authorList>
    </citation>
    <scope>IDENTIFICATION</scope>
</reference>
<protein>
    <submittedName>
        <fullName evidence="9">Uncharacterized LOC109875155</fullName>
    </submittedName>
</protein>
<feature type="domain" description="C2H2-type" evidence="8">
    <location>
        <begin position="795"/>
        <end position="822"/>
    </location>
</feature>
<name>A0A8C7JZU9_ONCKI</name>
<feature type="region of interest" description="Disordered" evidence="7">
    <location>
        <begin position="497"/>
        <end position="544"/>
    </location>
</feature>
<reference evidence="9" key="1">
    <citation type="submission" date="2025-08" db="UniProtKB">
        <authorList>
            <consortium name="Ensembl"/>
        </authorList>
    </citation>
    <scope>IDENTIFICATION</scope>
</reference>
<evidence type="ECO:0000256" key="3">
    <source>
        <dbReference type="ARBA" id="ARBA00022771"/>
    </source>
</evidence>
<feature type="region of interest" description="Disordered" evidence="7">
    <location>
        <begin position="1003"/>
        <end position="1040"/>
    </location>
</feature>
<feature type="domain" description="C2H2-type" evidence="8">
    <location>
        <begin position="919"/>
        <end position="946"/>
    </location>
</feature>
<evidence type="ECO:0000256" key="7">
    <source>
        <dbReference type="SAM" id="MobiDB-lite"/>
    </source>
</evidence>
<dbReference type="InterPro" id="IPR029400">
    <property type="entry name" value="TINF2_N"/>
</dbReference>
<keyword evidence="1" id="KW-0479">Metal-binding</keyword>
<feature type="compositionally biased region" description="Basic and acidic residues" evidence="7">
    <location>
        <begin position="1724"/>
        <end position="1735"/>
    </location>
</feature>
<keyword evidence="2" id="KW-0677">Repeat</keyword>
<feature type="domain" description="C2H2-type" evidence="8">
    <location>
        <begin position="771"/>
        <end position="791"/>
    </location>
</feature>
<dbReference type="PANTHER" id="PTHR24388">
    <property type="entry name" value="ZINC FINGER PROTEIN"/>
    <property type="match status" value="1"/>
</dbReference>
<feature type="compositionally biased region" description="Polar residues" evidence="7">
    <location>
        <begin position="1424"/>
        <end position="1434"/>
    </location>
</feature>
<evidence type="ECO:0000313" key="10">
    <source>
        <dbReference type="Proteomes" id="UP000694557"/>
    </source>
</evidence>
<feature type="region of interest" description="Disordered" evidence="7">
    <location>
        <begin position="556"/>
        <end position="577"/>
    </location>
</feature>
<feature type="domain" description="C2H2-type" evidence="8">
    <location>
        <begin position="1112"/>
        <end position="1139"/>
    </location>
</feature>
<feature type="compositionally biased region" description="Basic and acidic residues" evidence="7">
    <location>
        <begin position="524"/>
        <end position="533"/>
    </location>
</feature>
<feature type="domain" description="C2H2-type" evidence="8">
    <location>
        <begin position="611"/>
        <end position="638"/>
    </location>
</feature>
<feature type="compositionally biased region" description="Polar residues" evidence="7">
    <location>
        <begin position="1444"/>
        <end position="1454"/>
    </location>
</feature>
<dbReference type="PROSITE" id="PS00028">
    <property type="entry name" value="ZINC_FINGER_C2H2_1"/>
    <property type="match status" value="1"/>
</dbReference>
<feature type="domain" description="C2H2-type" evidence="8">
    <location>
        <begin position="729"/>
        <end position="768"/>
    </location>
</feature>
<accession>A0A8C7JZU9</accession>
<keyword evidence="10" id="KW-1185">Reference proteome</keyword>
<feature type="domain" description="C2H2-type" evidence="8">
    <location>
        <begin position="895"/>
        <end position="915"/>
    </location>
</feature>
<feature type="compositionally biased region" description="Basic residues" evidence="7">
    <location>
        <begin position="395"/>
        <end position="404"/>
    </location>
</feature>
<feature type="region of interest" description="Disordered" evidence="7">
    <location>
        <begin position="384"/>
        <end position="408"/>
    </location>
</feature>
<feature type="compositionally biased region" description="Basic residues" evidence="7">
    <location>
        <begin position="506"/>
        <end position="520"/>
    </location>
</feature>
<dbReference type="Ensembl" id="ENSOKIT00005101207.1">
    <property type="protein sequence ID" value="ENSOKIP00005094656.1"/>
    <property type="gene ID" value="ENSOKIG00005041363.1"/>
</dbReference>
<dbReference type="Proteomes" id="UP000694557">
    <property type="component" value="Unassembled WGS sequence"/>
</dbReference>
<dbReference type="Pfam" id="PF00096">
    <property type="entry name" value="zf-C2H2"/>
    <property type="match status" value="6"/>
</dbReference>
<feature type="compositionally biased region" description="Basic residues" evidence="7">
    <location>
        <begin position="675"/>
        <end position="687"/>
    </location>
</feature>
<dbReference type="InterPro" id="IPR013087">
    <property type="entry name" value="Znf_C2H2_type"/>
</dbReference>
<dbReference type="GO" id="GO:0000978">
    <property type="term" value="F:RNA polymerase II cis-regulatory region sequence-specific DNA binding"/>
    <property type="evidence" value="ECO:0007669"/>
    <property type="project" value="TreeGrafter"/>
</dbReference>
<dbReference type="PROSITE" id="PS50157">
    <property type="entry name" value="ZINC_FINGER_C2H2_2"/>
    <property type="match status" value="11"/>
</dbReference>
<evidence type="ECO:0000259" key="8">
    <source>
        <dbReference type="PROSITE" id="PS50157"/>
    </source>
</evidence>
<dbReference type="PANTHER" id="PTHR24388:SF104">
    <property type="entry name" value="AT-RICH BINDING PROTEIN-RELATED"/>
    <property type="match status" value="1"/>
</dbReference>
<keyword evidence="5" id="KW-0539">Nucleus</keyword>
<dbReference type="InterPro" id="IPR036236">
    <property type="entry name" value="Znf_C2H2_sf"/>
</dbReference>
<feature type="compositionally biased region" description="Polar residues" evidence="7">
    <location>
        <begin position="1026"/>
        <end position="1040"/>
    </location>
</feature>
<feature type="compositionally biased region" description="Polar residues" evidence="7">
    <location>
        <begin position="1750"/>
        <end position="1762"/>
    </location>
</feature>
<dbReference type="SMART" id="SM00355">
    <property type="entry name" value="ZnF_C2H2"/>
    <property type="match status" value="19"/>
</dbReference>
<feature type="region of interest" description="Disordered" evidence="7">
    <location>
        <begin position="655"/>
        <end position="694"/>
    </location>
</feature>
<feature type="region of interest" description="Disordered" evidence="7">
    <location>
        <begin position="1719"/>
        <end position="1762"/>
    </location>
</feature>
<feature type="compositionally biased region" description="Polar residues" evidence="7">
    <location>
        <begin position="1003"/>
        <end position="1015"/>
    </location>
</feature>
<dbReference type="GO" id="GO:0008270">
    <property type="term" value="F:zinc ion binding"/>
    <property type="evidence" value="ECO:0007669"/>
    <property type="project" value="UniProtKB-KW"/>
</dbReference>
<dbReference type="Pfam" id="PF14973">
    <property type="entry name" value="TINF2_N"/>
    <property type="match status" value="1"/>
</dbReference>
<keyword evidence="3 6" id="KW-0863">Zinc-finger</keyword>
<dbReference type="InterPro" id="IPR050527">
    <property type="entry name" value="Snail/Krueppel_Znf"/>
</dbReference>
<dbReference type="SUPFAM" id="SSF57667">
    <property type="entry name" value="beta-beta-alpha zinc fingers"/>
    <property type="match status" value="6"/>
</dbReference>